<dbReference type="AlphaFoldDB" id="A0A5B6V000"/>
<comment type="caution">
    <text evidence="1">The sequence shown here is derived from an EMBL/GenBank/DDBJ whole genome shotgun (WGS) entry which is preliminary data.</text>
</comment>
<keyword evidence="2" id="KW-1185">Reference proteome</keyword>
<sequence length="76" mass="8547">MKARPCAKHGRLGGCSKPHMVCRDGRRWCVEDGGRILLSDLHIYNCICNPQFQADRCSEGLVGDHLIHCSTLFLSY</sequence>
<protein>
    <recommendedName>
        <fullName evidence="3">EGF-like domain-containing protein</fullName>
    </recommendedName>
</protein>
<dbReference type="Proteomes" id="UP000325315">
    <property type="component" value="Unassembled WGS sequence"/>
</dbReference>
<name>A0A5B6V000_9ROSI</name>
<accession>A0A5B6V000</accession>
<gene>
    <name evidence="1" type="ORF">EPI10_028698</name>
</gene>
<reference evidence="2" key="1">
    <citation type="journal article" date="2019" name="Plant Biotechnol. J.">
        <title>Genome sequencing of the Australian wild diploid species Gossypium australe highlights disease resistance and delayed gland morphogenesis.</title>
        <authorList>
            <person name="Cai Y."/>
            <person name="Cai X."/>
            <person name="Wang Q."/>
            <person name="Wang P."/>
            <person name="Zhang Y."/>
            <person name="Cai C."/>
            <person name="Xu Y."/>
            <person name="Wang K."/>
            <person name="Zhou Z."/>
            <person name="Wang C."/>
            <person name="Geng S."/>
            <person name="Li B."/>
            <person name="Dong Q."/>
            <person name="Hou Y."/>
            <person name="Wang H."/>
            <person name="Ai P."/>
            <person name="Liu Z."/>
            <person name="Yi F."/>
            <person name="Sun M."/>
            <person name="An G."/>
            <person name="Cheng J."/>
            <person name="Zhang Y."/>
            <person name="Shi Q."/>
            <person name="Xie Y."/>
            <person name="Shi X."/>
            <person name="Chang Y."/>
            <person name="Huang F."/>
            <person name="Chen Y."/>
            <person name="Hong S."/>
            <person name="Mi L."/>
            <person name="Sun Q."/>
            <person name="Zhang L."/>
            <person name="Zhou B."/>
            <person name="Peng R."/>
            <person name="Zhang X."/>
            <person name="Liu F."/>
        </authorList>
    </citation>
    <scope>NUCLEOTIDE SEQUENCE [LARGE SCALE GENOMIC DNA]</scope>
    <source>
        <strain evidence="2">cv. PA1801</strain>
    </source>
</reference>
<proteinExistence type="predicted"/>
<evidence type="ECO:0008006" key="3">
    <source>
        <dbReference type="Google" id="ProtNLM"/>
    </source>
</evidence>
<dbReference type="EMBL" id="SMMG02000009">
    <property type="protein sequence ID" value="KAA3462185.1"/>
    <property type="molecule type" value="Genomic_DNA"/>
</dbReference>
<organism evidence="1 2">
    <name type="scientific">Gossypium australe</name>
    <dbReference type="NCBI Taxonomy" id="47621"/>
    <lineage>
        <taxon>Eukaryota</taxon>
        <taxon>Viridiplantae</taxon>
        <taxon>Streptophyta</taxon>
        <taxon>Embryophyta</taxon>
        <taxon>Tracheophyta</taxon>
        <taxon>Spermatophyta</taxon>
        <taxon>Magnoliopsida</taxon>
        <taxon>eudicotyledons</taxon>
        <taxon>Gunneridae</taxon>
        <taxon>Pentapetalae</taxon>
        <taxon>rosids</taxon>
        <taxon>malvids</taxon>
        <taxon>Malvales</taxon>
        <taxon>Malvaceae</taxon>
        <taxon>Malvoideae</taxon>
        <taxon>Gossypium</taxon>
    </lineage>
</organism>
<evidence type="ECO:0000313" key="1">
    <source>
        <dbReference type="EMBL" id="KAA3462185.1"/>
    </source>
</evidence>
<evidence type="ECO:0000313" key="2">
    <source>
        <dbReference type="Proteomes" id="UP000325315"/>
    </source>
</evidence>